<evidence type="ECO:0000313" key="15">
    <source>
        <dbReference type="EMBL" id="NXB03872.1"/>
    </source>
</evidence>
<dbReference type="InterPro" id="IPR002401">
    <property type="entry name" value="Cyt_P450_E_grp-I"/>
</dbReference>
<dbReference type="FunFam" id="1.10.630.10:FF:000002">
    <property type="entry name" value="Cytochrome P450 1A1"/>
    <property type="match status" value="1"/>
</dbReference>
<dbReference type="Gene3D" id="1.10.630.10">
    <property type="entry name" value="Cytochrome P450"/>
    <property type="match status" value="1"/>
</dbReference>
<dbReference type="GO" id="GO:0042448">
    <property type="term" value="P:progesterone metabolic process"/>
    <property type="evidence" value="ECO:0007669"/>
    <property type="project" value="TreeGrafter"/>
</dbReference>
<comment type="caution">
    <text evidence="15">The sequence shown here is derived from an EMBL/GenBank/DDBJ whole genome shotgun (WGS) entry which is preliminary data.</text>
</comment>
<keyword evidence="9 12" id="KW-0503">Monooxygenase</keyword>
<dbReference type="GO" id="GO:0020037">
    <property type="term" value="F:heme binding"/>
    <property type="evidence" value="ECO:0007669"/>
    <property type="project" value="UniProtKB-UniRule"/>
</dbReference>
<dbReference type="InterPro" id="IPR008066">
    <property type="entry name" value="Cyt_P450_E_grp-I_CYP1"/>
</dbReference>
<dbReference type="GO" id="GO:0006805">
    <property type="term" value="P:xenobiotic metabolic process"/>
    <property type="evidence" value="ECO:0007669"/>
    <property type="project" value="UniProtKB-ARBA"/>
</dbReference>
<dbReference type="InterPro" id="IPR001128">
    <property type="entry name" value="Cyt_P450"/>
</dbReference>
<evidence type="ECO:0000256" key="11">
    <source>
        <dbReference type="PIRSR" id="PIRSR602401-1"/>
    </source>
</evidence>
<proteinExistence type="inferred from homology"/>
<name>A0A7K8AT76_9CORV</name>
<evidence type="ECO:0000256" key="5">
    <source>
        <dbReference type="ARBA" id="ARBA00022824"/>
    </source>
</evidence>
<dbReference type="Pfam" id="PF00067">
    <property type="entry name" value="p450"/>
    <property type="match status" value="1"/>
</dbReference>
<keyword evidence="16" id="KW-1185">Reference proteome</keyword>
<comment type="cofactor">
    <cofactor evidence="1 11 13">
        <name>heme</name>
        <dbReference type="ChEBI" id="CHEBI:30413"/>
    </cofactor>
</comment>
<evidence type="ECO:0000256" key="13">
    <source>
        <dbReference type="RuleBase" id="RU368045"/>
    </source>
</evidence>
<organism evidence="15 16">
    <name type="scientific">Cnemophilus loriae</name>
    <name type="common">Loria's bird-of-paradise</name>
    <dbReference type="NCBI Taxonomy" id="254448"/>
    <lineage>
        <taxon>Eukaryota</taxon>
        <taxon>Metazoa</taxon>
        <taxon>Chordata</taxon>
        <taxon>Craniata</taxon>
        <taxon>Vertebrata</taxon>
        <taxon>Euteleostomi</taxon>
        <taxon>Archelosauria</taxon>
        <taxon>Archosauria</taxon>
        <taxon>Dinosauria</taxon>
        <taxon>Saurischia</taxon>
        <taxon>Theropoda</taxon>
        <taxon>Coelurosauria</taxon>
        <taxon>Aves</taxon>
        <taxon>Neognathae</taxon>
        <taxon>Neoaves</taxon>
        <taxon>Telluraves</taxon>
        <taxon>Australaves</taxon>
        <taxon>Passeriformes</taxon>
        <taxon>Corvoidea</taxon>
        <taxon>Corvidae</taxon>
        <taxon>Cnemophilus</taxon>
    </lineage>
</organism>
<accession>A0A7K8AT76</accession>
<keyword evidence="5 13" id="KW-0256">Endoplasmic reticulum</keyword>
<keyword evidence="14" id="KW-1133">Transmembrane helix</keyword>
<dbReference type="GO" id="GO:0042446">
    <property type="term" value="P:hormone biosynthetic process"/>
    <property type="evidence" value="ECO:0007669"/>
    <property type="project" value="TreeGrafter"/>
</dbReference>
<keyword evidence="8 11" id="KW-0408">Iron</keyword>
<dbReference type="EC" id="1.14.14.1" evidence="13"/>
<feature type="non-terminal residue" evidence="15">
    <location>
        <position position="532"/>
    </location>
</feature>
<dbReference type="PRINTS" id="PR00463">
    <property type="entry name" value="EP450I"/>
</dbReference>
<evidence type="ECO:0000256" key="12">
    <source>
        <dbReference type="RuleBase" id="RU000461"/>
    </source>
</evidence>
<keyword evidence="4 11" id="KW-0479">Metal-binding</keyword>
<evidence type="ECO:0000256" key="8">
    <source>
        <dbReference type="ARBA" id="ARBA00023004"/>
    </source>
</evidence>
<dbReference type="PRINTS" id="PR01683">
    <property type="entry name" value="EP450ICYP1A"/>
</dbReference>
<feature type="non-terminal residue" evidence="15">
    <location>
        <position position="1"/>
    </location>
</feature>
<dbReference type="CDD" id="cd20676">
    <property type="entry name" value="CYP1A"/>
    <property type="match status" value="1"/>
</dbReference>
<feature type="transmembrane region" description="Helical" evidence="14">
    <location>
        <begin position="12"/>
        <end position="35"/>
    </location>
</feature>
<evidence type="ECO:0000256" key="3">
    <source>
        <dbReference type="ARBA" id="ARBA00022617"/>
    </source>
</evidence>
<dbReference type="GO" id="GO:0005789">
    <property type="term" value="C:endoplasmic reticulum membrane"/>
    <property type="evidence" value="ECO:0007669"/>
    <property type="project" value="UniProtKB-SubCell"/>
</dbReference>
<dbReference type="GO" id="GO:0019825">
    <property type="term" value="F:oxygen binding"/>
    <property type="evidence" value="ECO:0007669"/>
    <property type="project" value="UniProtKB-ARBA"/>
</dbReference>
<dbReference type="PROSITE" id="PS00086">
    <property type="entry name" value="CYTOCHROME_P450"/>
    <property type="match status" value="1"/>
</dbReference>
<gene>
    <name evidence="15" type="primary">Cyp1a4</name>
    <name evidence="15" type="ORF">CNELOR_R04336</name>
</gene>
<protein>
    <recommendedName>
        <fullName evidence="13">Cytochrome P450 1A</fullName>
        <ecNumber evidence="13">1.14.14.1</ecNumber>
    </recommendedName>
</protein>
<comment type="similarity">
    <text evidence="2 12">Belongs to the cytochrome P450 family.</text>
</comment>
<evidence type="ECO:0000256" key="9">
    <source>
        <dbReference type="ARBA" id="ARBA00023033"/>
    </source>
</evidence>
<evidence type="ECO:0000256" key="14">
    <source>
        <dbReference type="SAM" id="Phobius"/>
    </source>
</evidence>
<comment type="subcellular location">
    <subcellularLocation>
        <location evidence="13">Endoplasmic reticulum membrane</location>
        <topology evidence="13">Peripheral membrane protein</topology>
    </subcellularLocation>
    <subcellularLocation>
        <location evidence="13">Microsome membrane</location>
        <topology evidence="13">Peripheral membrane protein</topology>
    </subcellularLocation>
</comment>
<comment type="function">
    <text evidence="13">Cytochromes P450 are a group of heme-thiolate monooxygenases. They oxidize a variety of structurally unrelated compounds, including steroids, fatty acids, and xenobiotics.</text>
</comment>
<evidence type="ECO:0000256" key="7">
    <source>
        <dbReference type="ARBA" id="ARBA00023002"/>
    </source>
</evidence>
<dbReference type="AlphaFoldDB" id="A0A7K8AT76"/>
<sequence length="532" mass="59882">KAAMSLVGGPGVVSATEVLLVAAAFCLVFLLLQWLQQPVPEGLRRPPGPRGYPVVGNALELRRDTHLALTRLSRQYGDVMEVRIGTRPVLVLSGLDTIRQALVKQGEDFMGRPDLPSFRYISNGQSLAFSPDSGEVWKARRKLAQSALKSFSIAPSPTSSSSCLLEEHVSKEAEYLVTKFLQLMEEEKRFDLNQYLVVSVANVICAMCFGKRYEHDDQELLSLVNLGNEFGEVAGSGHPADFIPALRYLPSRTMELFKDINRRFNAFVQNIVQEHYTSFDKEYIRDITDSLIGHCQEKGAGEDAHVQLSNEKIIHIVNDLFGAGFDTVATALSWSLMYVALYPDVQRKIQEELDQTIGRERRARLAAPGGPRLSDRGALPYTEAFILEVFRHSSFVPFTIPHSTTKATVLNGFYIPKDTCVFVNQWQVNHDETLWKEPWAFKPERFLNAAGTELSRTESEKVLAFGLGKRRCIGEVIGRWEISLFLTTLLQQLHFSLRPGERVDATPQYGLTMKYKKCEAFQIQQRFPAKSS</sequence>
<dbReference type="InterPro" id="IPR036396">
    <property type="entry name" value="Cyt_P450_sf"/>
</dbReference>
<feature type="binding site" description="axial binding residue" evidence="11">
    <location>
        <position position="472"/>
    </location>
    <ligand>
        <name>heme</name>
        <dbReference type="ChEBI" id="CHEBI:30413"/>
    </ligand>
    <ligandPart>
        <name>Fe</name>
        <dbReference type="ChEBI" id="CHEBI:18248"/>
    </ligandPart>
</feature>
<dbReference type="PRINTS" id="PR00385">
    <property type="entry name" value="P450"/>
</dbReference>
<evidence type="ECO:0000256" key="10">
    <source>
        <dbReference type="ARBA" id="ARBA00023136"/>
    </source>
</evidence>
<keyword evidence="3 11" id="KW-0349">Heme</keyword>
<dbReference type="GO" id="GO:0046677">
    <property type="term" value="P:response to antibiotic"/>
    <property type="evidence" value="ECO:0007669"/>
    <property type="project" value="UniProtKB-ARBA"/>
</dbReference>
<evidence type="ECO:0000256" key="6">
    <source>
        <dbReference type="ARBA" id="ARBA00022848"/>
    </source>
</evidence>
<evidence type="ECO:0000256" key="2">
    <source>
        <dbReference type="ARBA" id="ARBA00010617"/>
    </source>
</evidence>
<keyword evidence="7 12" id="KW-0560">Oxidoreductase</keyword>
<dbReference type="Proteomes" id="UP000517678">
    <property type="component" value="Unassembled WGS sequence"/>
</dbReference>
<dbReference type="InterPro" id="IPR017972">
    <property type="entry name" value="Cyt_P450_CS"/>
</dbReference>
<evidence type="ECO:0000256" key="4">
    <source>
        <dbReference type="ARBA" id="ARBA00022723"/>
    </source>
</evidence>
<dbReference type="GO" id="GO:0004508">
    <property type="term" value="F:steroid 17-alpha-monooxygenase activity"/>
    <property type="evidence" value="ECO:0007669"/>
    <property type="project" value="TreeGrafter"/>
</dbReference>
<reference evidence="15 16" key="1">
    <citation type="submission" date="2019-09" db="EMBL/GenBank/DDBJ databases">
        <title>Bird 10,000 Genomes (B10K) Project - Family phase.</title>
        <authorList>
            <person name="Zhang G."/>
        </authorList>
    </citation>
    <scope>NUCLEOTIDE SEQUENCE [LARGE SCALE GENOMIC DNA]</scope>
    <source>
        <strain evidence="15">B10K-DU-029-38</strain>
        <tissue evidence="15">Muscle</tissue>
    </source>
</reference>
<keyword evidence="10 14" id="KW-0472">Membrane</keyword>
<dbReference type="PANTHER" id="PTHR24289:SF21">
    <property type="entry name" value="CYTOCHROME P450 1A"/>
    <property type="match status" value="1"/>
</dbReference>
<keyword evidence="6 13" id="KW-0492">Microsome</keyword>
<dbReference type="SUPFAM" id="SSF48264">
    <property type="entry name" value="Cytochrome P450"/>
    <property type="match status" value="1"/>
</dbReference>
<dbReference type="PANTHER" id="PTHR24289">
    <property type="entry name" value="STEROID 17-ALPHA-HYDROXYLASE/17,20 LYASE"/>
    <property type="match status" value="1"/>
</dbReference>
<keyword evidence="14" id="KW-0812">Transmembrane</keyword>
<evidence type="ECO:0000313" key="16">
    <source>
        <dbReference type="Proteomes" id="UP000517678"/>
    </source>
</evidence>
<dbReference type="GO" id="GO:0005506">
    <property type="term" value="F:iron ion binding"/>
    <property type="evidence" value="ECO:0007669"/>
    <property type="project" value="UniProtKB-UniRule"/>
</dbReference>
<dbReference type="EMBL" id="VZTF01003381">
    <property type="protein sequence ID" value="NXB03872.1"/>
    <property type="molecule type" value="Genomic_DNA"/>
</dbReference>
<evidence type="ECO:0000256" key="1">
    <source>
        <dbReference type="ARBA" id="ARBA00001971"/>
    </source>
</evidence>